<dbReference type="Gene3D" id="3.10.180.10">
    <property type="entry name" value="2,3-Dihydroxybiphenyl 1,2-Dioxygenase, domain 1"/>
    <property type="match status" value="1"/>
</dbReference>
<evidence type="ECO:0008006" key="3">
    <source>
        <dbReference type="Google" id="ProtNLM"/>
    </source>
</evidence>
<evidence type="ECO:0000313" key="1">
    <source>
        <dbReference type="EMBL" id="MBD3920349.1"/>
    </source>
</evidence>
<sequence length="130" mass="15047">MKILHTLIRVYGEQDELDTTIRFYESLYDQNCSNRFSYDEKELELAVVAHTLIIAGTPEARKPFEATRATFLVTDIHEIKDRLLAEGSKVLEMPQKVPTGWNMLVEHPDGIRVEYVEHIIADVQKVNKVY</sequence>
<proteinExistence type="predicted"/>
<reference evidence="1 2" key="1">
    <citation type="submission" date="2020-09" db="EMBL/GenBank/DDBJ databases">
        <title>Paenibacillus sp. strain PR3 16S rRNA gene Genome sequencing and assembly.</title>
        <authorList>
            <person name="Kim J."/>
        </authorList>
    </citation>
    <scope>NUCLEOTIDE SEQUENCE [LARGE SCALE GENOMIC DNA]</scope>
    <source>
        <strain evidence="1 2">PR3</strain>
    </source>
</reference>
<organism evidence="1 2">
    <name type="scientific">Paenibacillus terricola</name>
    <dbReference type="NCBI Taxonomy" id="2763503"/>
    <lineage>
        <taxon>Bacteria</taxon>
        <taxon>Bacillati</taxon>
        <taxon>Bacillota</taxon>
        <taxon>Bacilli</taxon>
        <taxon>Bacillales</taxon>
        <taxon>Paenibacillaceae</taxon>
        <taxon>Paenibacillus</taxon>
    </lineage>
</organism>
<dbReference type="InterPro" id="IPR029068">
    <property type="entry name" value="Glyas_Bleomycin-R_OHBP_Dase"/>
</dbReference>
<name>A0ABR8MWK2_9BACL</name>
<dbReference type="EMBL" id="JACXZA010000004">
    <property type="protein sequence ID" value="MBD3920349.1"/>
    <property type="molecule type" value="Genomic_DNA"/>
</dbReference>
<comment type="caution">
    <text evidence="1">The sequence shown here is derived from an EMBL/GenBank/DDBJ whole genome shotgun (WGS) entry which is preliminary data.</text>
</comment>
<dbReference type="Proteomes" id="UP000609346">
    <property type="component" value="Unassembled WGS sequence"/>
</dbReference>
<dbReference type="SUPFAM" id="SSF54593">
    <property type="entry name" value="Glyoxalase/Bleomycin resistance protein/Dihydroxybiphenyl dioxygenase"/>
    <property type="match status" value="1"/>
</dbReference>
<gene>
    <name evidence="1" type="ORF">H8B09_16425</name>
</gene>
<evidence type="ECO:0000313" key="2">
    <source>
        <dbReference type="Proteomes" id="UP000609346"/>
    </source>
</evidence>
<dbReference type="CDD" id="cd06587">
    <property type="entry name" value="VOC"/>
    <property type="match status" value="1"/>
</dbReference>
<accession>A0ABR8MWK2</accession>
<keyword evidence="2" id="KW-1185">Reference proteome</keyword>
<dbReference type="RefSeq" id="WP_191204655.1">
    <property type="nucleotide sequence ID" value="NZ_JACXZA010000004.1"/>
</dbReference>
<protein>
    <recommendedName>
        <fullName evidence="3">Glyoxalase</fullName>
    </recommendedName>
</protein>